<feature type="compositionally biased region" description="Basic residues" evidence="1">
    <location>
        <begin position="52"/>
        <end position="61"/>
    </location>
</feature>
<dbReference type="EMBL" id="BSUZ01000001">
    <property type="protein sequence ID" value="GMA87026.1"/>
    <property type="molecule type" value="Genomic_DNA"/>
</dbReference>
<dbReference type="InterPro" id="IPR011990">
    <property type="entry name" value="TPR-like_helical_dom_sf"/>
</dbReference>
<evidence type="ECO:0000256" key="1">
    <source>
        <dbReference type="SAM" id="MobiDB-lite"/>
    </source>
</evidence>
<accession>A0ABQ6JFQ3</accession>
<evidence type="ECO:0008006" key="4">
    <source>
        <dbReference type="Google" id="ProtNLM"/>
    </source>
</evidence>
<gene>
    <name evidence="2" type="ORF">GCM10025868_22760</name>
</gene>
<dbReference type="Gene3D" id="1.25.40.10">
    <property type="entry name" value="Tetratricopeptide repeat domain"/>
    <property type="match status" value="1"/>
</dbReference>
<sequence>MVRTAAAARHPAAYRLVETLRLRLFDARPLDPRQSVAELVAGWEPVVEPGPRRRRPRRRDRACRAGSRRCSPPSRRTGRATTTPCGCSARRPSSHRTARTPAGWGGGCTRPGATPRRRSRLAVAVERPQATLTARSSLSTYLADALLADGRPEEALAVAERTEALLAEHADDGALDVVAVVTNTRRLGRLHRRLGRPRPARALLTRAVEPGAAGVAVGRAWAGRRWSLAAVEDRLGDAPAARRWLHRALPYARTFLPFAQDEPGPLPRAWTPRCARSSSRRHGWTTDPASGRQSIALGGRRRWTGTLAPA</sequence>
<evidence type="ECO:0000313" key="2">
    <source>
        <dbReference type="EMBL" id="GMA87026.1"/>
    </source>
</evidence>
<organism evidence="2 3">
    <name type="scientific">Angustibacter aerolatus</name>
    <dbReference type="NCBI Taxonomy" id="1162965"/>
    <lineage>
        <taxon>Bacteria</taxon>
        <taxon>Bacillati</taxon>
        <taxon>Actinomycetota</taxon>
        <taxon>Actinomycetes</taxon>
        <taxon>Kineosporiales</taxon>
        <taxon>Kineosporiaceae</taxon>
    </lineage>
</organism>
<proteinExistence type="predicted"/>
<comment type="caution">
    <text evidence="2">The sequence shown here is derived from an EMBL/GenBank/DDBJ whole genome shotgun (WGS) entry which is preliminary data.</text>
</comment>
<evidence type="ECO:0000313" key="3">
    <source>
        <dbReference type="Proteomes" id="UP001157017"/>
    </source>
</evidence>
<reference evidence="3" key="1">
    <citation type="journal article" date="2019" name="Int. J. Syst. Evol. Microbiol.">
        <title>The Global Catalogue of Microorganisms (GCM) 10K type strain sequencing project: providing services to taxonomists for standard genome sequencing and annotation.</title>
        <authorList>
            <consortium name="The Broad Institute Genomics Platform"/>
            <consortium name="The Broad Institute Genome Sequencing Center for Infectious Disease"/>
            <person name="Wu L."/>
            <person name="Ma J."/>
        </authorList>
    </citation>
    <scope>NUCLEOTIDE SEQUENCE [LARGE SCALE GENOMIC DNA]</scope>
    <source>
        <strain evidence="3">NBRC 108730</strain>
    </source>
</reference>
<name>A0ABQ6JFQ3_9ACTN</name>
<dbReference type="SUPFAM" id="SSF48452">
    <property type="entry name" value="TPR-like"/>
    <property type="match status" value="1"/>
</dbReference>
<feature type="region of interest" description="Disordered" evidence="1">
    <location>
        <begin position="270"/>
        <end position="292"/>
    </location>
</feature>
<keyword evidence="3" id="KW-1185">Reference proteome</keyword>
<feature type="region of interest" description="Disordered" evidence="1">
    <location>
        <begin position="47"/>
        <end position="117"/>
    </location>
</feature>
<dbReference type="Proteomes" id="UP001157017">
    <property type="component" value="Unassembled WGS sequence"/>
</dbReference>
<protein>
    <recommendedName>
        <fullName evidence="4">Bacterial transcriptional activator domain-containing protein</fullName>
    </recommendedName>
</protein>